<evidence type="ECO:0000256" key="1">
    <source>
        <dbReference type="SAM" id="Phobius"/>
    </source>
</evidence>
<sequence>MANAARMPEYRGKISSSPPAFWLSSRVKQPLTFLVGILPQNLSSEYIKSIQATVRGILGFFGGIWFGGRVWIGR</sequence>
<organism evidence="2 3">
    <name type="scientific">Collybiopsis luxurians FD-317 M1</name>
    <dbReference type="NCBI Taxonomy" id="944289"/>
    <lineage>
        <taxon>Eukaryota</taxon>
        <taxon>Fungi</taxon>
        <taxon>Dikarya</taxon>
        <taxon>Basidiomycota</taxon>
        <taxon>Agaricomycotina</taxon>
        <taxon>Agaricomycetes</taxon>
        <taxon>Agaricomycetidae</taxon>
        <taxon>Agaricales</taxon>
        <taxon>Marasmiineae</taxon>
        <taxon>Omphalotaceae</taxon>
        <taxon>Collybiopsis</taxon>
        <taxon>Collybiopsis luxurians</taxon>
    </lineage>
</organism>
<evidence type="ECO:0000313" key="3">
    <source>
        <dbReference type="Proteomes" id="UP000053593"/>
    </source>
</evidence>
<proteinExistence type="predicted"/>
<protein>
    <submittedName>
        <fullName evidence="2">Uncharacterized protein</fullName>
    </submittedName>
</protein>
<keyword evidence="3" id="KW-1185">Reference proteome</keyword>
<reference evidence="2 3" key="1">
    <citation type="submission" date="2014-04" db="EMBL/GenBank/DDBJ databases">
        <title>Evolutionary Origins and Diversification of the Mycorrhizal Mutualists.</title>
        <authorList>
            <consortium name="DOE Joint Genome Institute"/>
            <consortium name="Mycorrhizal Genomics Consortium"/>
            <person name="Kohler A."/>
            <person name="Kuo A."/>
            <person name="Nagy L.G."/>
            <person name="Floudas D."/>
            <person name="Copeland A."/>
            <person name="Barry K.W."/>
            <person name="Cichocki N."/>
            <person name="Veneault-Fourrey C."/>
            <person name="LaButti K."/>
            <person name="Lindquist E.A."/>
            <person name="Lipzen A."/>
            <person name="Lundell T."/>
            <person name="Morin E."/>
            <person name="Murat C."/>
            <person name="Riley R."/>
            <person name="Ohm R."/>
            <person name="Sun H."/>
            <person name="Tunlid A."/>
            <person name="Henrissat B."/>
            <person name="Grigoriev I.V."/>
            <person name="Hibbett D.S."/>
            <person name="Martin F."/>
        </authorList>
    </citation>
    <scope>NUCLEOTIDE SEQUENCE [LARGE SCALE GENOMIC DNA]</scope>
    <source>
        <strain evidence="2 3">FD-317 M1</strain>
    </source>
</reference>
<accession>A0A0D0CQP4</accession>
<feature type="transmembrane region" description="Helical" evidence="1">
    <location>
        <begin position="52"/>
        <end position="72"/>
    </location>
</feature>
<dbReference type="Proteomes" id="UP000053593">
    <property type="component" value="Unassembled WGS sequence"/>
</dbReference>
<dbReference type="AlphaFoldDB" id="A0A0D0CQP4"/>
<keyword evidence="1" id="KW-0812">Transmembrane</keyword>
<evidence type="ECO:0000313" key="2">
    <source>
        <dbReference type="EMBL" id="KIK57793.1"/>
    </source>
</evidence>
<dbReference type="EMBL" id="KN834789">
    <property type="protein sequence ID" value="KIK57793.1"/>
    <property type="molecule type" value="Genomic_DNA"/>
</dbReference>
<dbReference type="HOGENOM" id="CLU_2688076_0_0_1"/>
<gene>
    <name evidence="2" type="ORF">GYMLUDRAFT_747933</name>
</gene>
<name>A0A0D0CQP4_9AGAR</name>
<keyword evidence="1" id="KW-1133">Transmembrane helix</keyword>
<keyword evidence="1" id="KW-0472">Membrane</keyword>